<name>A0ACB8RUD0_9AGAM</name>
<reference evidence="1" key="2">
    <citation type="journal article" date="2022" name="New Phytol.">
        <title>Evolutionary transition to the ectomycorrhizal habit in the genomes of a hyperdiverse lineage of mushroom-forming fungi.</title>
        <authorList>
            <person name="Looney B."/>
            <person name="Miyauchi S."/>
            <person name="Morin E."/>
            <person name="Drula E."/>
            <person name="Courty P.E."/>
            <person name="Kohler A."/>
            <person name="Kuo A."/>
            <person name="LaButti K."/>
            <person name="Pangilinan J."/>
            <person name="Lipzen A."/>
            <person name="Riley R."/>
            <person name="Andreopoulos W."/>
            <person name="He G."/>
            <person name="Johnson J."/>
            <person name="Nolan M."/>
            <person name="Tritt A."/>
            <person name="Barry K.W."/>
            <person name="Grigoriev I.V."/>
            <person name="Nagy L.G."/>
            <person name="Hibbett D."/>
            <person name="Henrissat B."/>
            <person name="Matheny P.B."/>
            <person name="Labbe J."/>
            <person name="Martin F.M."/>
        </authorList>
    </citation>
    <scope>NUCLEOTIDE SEQUENCE</scope>
    <source>
        <strain evidence="1">FP105234-sp</strain>
    </source>
</reference>
<dbReference type="Proteomes" id="UP000814033">
    <property type="component" value="Unassembled WGS sequence"/>
</dbReference>
<evidence type="ECO:0000313" key="2">
    <source>
        <dbReference type="Proteomes" id="UP000814033"/>
    </source>
</evidence>
<protein>
    <submittedName>
        <fullName evidence="1">Uncharacterized protein</fullName>
    </submittedName>
</protein>
<comment type="caution">
    <text evidence="1">The sequence shown here is derived from an EMBL/GenBank/DDBJ whole genome shotgun (WGS) entry which is preliminary data.</text>
</comment>
<gene>
    <name evidence="1" type="ORF">FA95DRAFT_1679156</name>
</gene>
<evidence type="ECO:0000313" key="1">
    <source>
        <dbReference type="EMBL" id="KAI0047376.1"/>
    </source>
</evidence>
<dbReference type="EMBL" id="MU275906">
    <property type="protein sequence ID" value="KAI0047376.1"/>
    <property type="molecule type" value="Genomic_DNA"/>
</dbReference>
<accession>A0ACB8RUD0</accession>
<sequence length="427" mass="47263">MSRRLPTELLTLIVGLTPADALYALRSANRTLRALATPGAFRAVRCTGTVKSTAGMLNVLASELREHVEEVHYRDWYATEESDTIDLSPEQEDEELIRINLNSALALLHTLPSLHTLSLTFAPTYDETLHADFEPNDPSASLELQFSTFETLAKLTPAPALRTFVLENLTPFPHPIDADPRFLGIMRDLRELTITTASDLTLEGAIFQDPITAFFTATFPPVLEAPQHTLTSLTLFFDQNIGAVPGLALGRLHYPHLERLALTRVLFDQETGVEAFITAHAATLQCLELMLCKISMPESTAVPLRTWAQIYGAFSERLENLTELEVMDDTEKREEEGAEEYGVLLKRRPIRYVAWDSGWGWGAWFAEEQEFSEDGDGGEGEGEDSGAGSGVFRITLAVQAVAGDEDALDALIKVVRQRAISHTEATY</sequence>
<keyword evidence="2" id="KW-1185">Reference proteome</keyword>
<proteinExistence type="predicted"/>
<reference evidence="1" key="1">
    <citation type="submission" date="2021-02" db="EMBL/GenBank/DDBJ databases">
        <authorList>
            <consortium name="DOE Joint Genome Institute"/>
            <person name="Ahrendt S."/>
            <person name="Looney B.P."/>
            <person name="Miyauchi S."/>
            <person name="Morin E."/>
            <person name="Drula E."/>
            <person name="Courty P.E."/>
            <person name="Chicoki N."/>
            <person name="Fauchery L."/>
            <person name="Kohler A."/>
            <person name="Kuo A."/>
            <person name="Labutti K."/>
            <person name="Pangilinan J."/>
            <person name="Lipzen A."/>
            <person name="Riley R."/>
            <person name="Andreopoulos W."/>
            <person name="He G."/>
            <person name="Johnson J."/>
            <person name="Barry K.W."/>
            <person name="Grigoriev I.V."/>
            <person name="Nagy L."/>
            <person name="Hibbett D."/>
            <person name="Henrissat B."/>
            <person name="Matheny P.B."/>
            <person name="Labbe J."/>
            <person name="Martin F."/>
        </authorList>
    </citation>
    <scope>NUCLEOTIDE SEQUENCE</scope>
    <source>
        <strain evidence="1">FP105234-sp</strain>
    </source>
</reference>
<organism evidence="1 2">
    <name type="scientific">Auriscalpium vulgare</name>
    <dbReference type="NCBI Taxonomy" id="40419"/>
    <lineage>
        <taxon>Eukaryota</taxon>
        <taxon>Fungi</taxon>
        <taxon>Dikarya</taxon>
        <taxon>Basidiomycota</taxon>
        <taxon>Agaricomycotina</taxon>
        <taxon>Agaricomycetes</taxon>
        <taxon>Russulales</taxon>
        <taxon>Auriscalpiaceae</taxon>
        <taxon>Auriscalpium</taxon>
    </lineage>
</organism>